<comment type="caution">
    <text evidence="16">The sequence shown here is derived from an EMBL/GenBank/DDBJ whole genome shotgun (WGS) entry which is preliminary data.</text>
</comment>
<dbReference type="PROSITE" id="PS00072">
    <property type="entry name" value="ACYL_COA_DH_1"/>
    <property type="match status" value="1"/>
</dbReference>
<dbReference type="Gene3D" id="2.40.110.10">
    <property type="entry name" value="Butyryl-CoA Dehydrogenase, subunit A, domain 2"/>
    <property type="match status" value="1"/>
</dbReference>
<dbReference type="InterPro" id="IPR009100">
    <property type="entry name" value="AcylCoA_DH/oxidase_NM_dom_sf"/>
</dbReference>
<evidence type="ECO:0000313" key="16">
    <source>
        <dbReference type="EMBL" id="TDG13434.1"/>
    </source>
</evidence>
<dbReference type="SUPFAM" id="SSF56645">
    <property type="entry name" value="Acyl-CoA dehydrogenase NM domain-like"/>
    <property type="match status" value="1"/>
</dbReference>
<feature type="domain" description="Acyl-CoA dehydrogenase/oxidase N-terminal" evidence="15">
    <location>
        <begin position="6"/>
        <end position="123"/>
    </location>
</feature>
<evidence type="ECO:0000256" key="6">
    <source>
        <dbReference type="ARBA" id="ARBA00052938"/>
    </source>
</evidence>
<evidence type="ECO:0000256" key="11">
    <source>
        <dbReference type="ARBA" id="ARBA00075603"/>
    </source>
</evidence>
<dbReference type="PIRSF" id="PIRSF016578">
    <property type="entry name" value="HsaA"/>
    <property type="match status" value="1"/>
</dbReference>
<dbReference type="EMBL" id="SMSE01000002">
    <property type="protein sequence ID" value="TDG13434.1"/>
    <property type="molecule type" value="Genomic_DNA"/>
</dbReference>
<evidence type="ECO:0000256" key="10">
    <source>
        <dbReference type="ARBA" id="ARBA00072305"/>
    </source>
</evidence>
<keyword evidence="17" id="KW-1185">Reference proteome</keyword>
<dbReference type="AlphaFoldDB" id="A0A4V2ZX65"/>
<dbReference type="Pfam" id="PF00441">
    <property type="entry name" value="Acyl-CoA_dh_1"/>
    <property type="match status" value="1"/>
</dbReference>
<evidence type="ECO:0000256" key="7">
    <source>
        <dbReference type="ARBA" id="ARBA00066362"/>
    </source>
</evidence>
<dbReference type="GO" id="GO:0050660">
    <property type="term" value="F:flavin adenine dinucleotide binding"/>
    <property type="evidence" value="ECO:0007669"/>
    <property type="project" value="InterPro"/>
</dbReference>
<keyword evidence="5 12" id="KW-0560">Oxidoreductase</keyword>
<proteinExistence type="inferred from homology"/>
<dbReference type="Pfam" id="PF02770">
    <property type="entry name" value="Acyl-CoA_dh_M"/>
    <property type="match status" value="1"/>
</dbReference>
<dbReference type="Gene3D" id="1.20.140.10">
    <property type="entry name" value="Butyryl-CoA Dehydrogenase, subunit A, domain 3"/>
    <property type="match status" value="1"/>
</dbReference>
<keyword evidence="3 12" id="KW-0285">Flavoprotein</keyword>
<evidence type="ECO:0000256" key="5">
    <source>
        <dbReference type="ARBA" id="ARBA00023002"/>
    </source>
</evidence>
<dbReference type="InterPro" id="IPR037069">
    <property type="entry name" value="AcylCoA_DH/ox_N_sf"/>
</dbReference>
<dbReference type="InterPro" id="IPR006091">
    <property type="entry name" value="Acyl-CoA_Oxase/DH_mid-dom"/>
</dbReference>
<feature type="domain" description="Acyl-CoA oxidase/dehydrogenase middle" evidence="14">
    <location>
        <begin position="129"/>
        <end position="224"/>
    </location>
</feature>
<dbReference type="PROSITE" id="PS00073">
    <property type="entry name" value="ACYL_COA_DH_2"/>
    <property type="match status" value="1"/>
</dbReference>
<dbReference type="SUPFAM" id="SSF47203">
    <property type="entry name" value="Acyl-CoA dehydrogenase C-terminal domain-like"/>
    <property type="match status" value="1"/>
</dbReference>
<dbReference type="EC" id="3.13.1.4" evidence="8"/>
<comment type="cofactor">
    <cofactor evidence="1 12">
        <name>FAD</name>
        <dbReference type="ChEBI" id="CHEBI:57692"/>
    </cofactor>
</comment>
<dbReference type="EC" id="1.3.8.10" evidence="7"/>
<protein>
    <recommendedName>
        <fullName evidence="9">3-sulfinopropanoyl-CoA desulfinase</fullName>
        <ecNumber evidence="7">1.3.8.10</ecNumber>
        <ecNumber evidence="8">3.13.1.4</ecNumber>
    </recommendedName>
    <alternativeName>
        <fullName evidence="11">3-sulfinopropionyl coenzyme A desulfinase</fullName>
    </alternativeName>
    <alternativeName>
        <fullName evidence="10">Cyclohex-1-ene-1-carbonyl-CoA dehydrogenase</fullName>
    </alternativeName>
</protein>
<dbReference type="InterPro" id="IPR046373">
    <property type="entry name" value="Acyl-CoA_Oxase/DH_mid-dom_sf"/>
</dbReference>
<dbReference type="RefSeq" id="WP_133211403.1">
    <property type="nucleotide sequence ID" value="NZ_SMSE01000002.1"/>
</dbReference>
<feature type="domain" description="Acyl-CoA dehydrogenase/oxidase C-terminal" evidence="13">
    <location>
        <begin position="236"/>
        <end position="385"/>
    </location>
</feature>
<evidence type="ECO:0000256" key="2">
    <source>
        <dbReference type="ARBA" id="ARBA00009347"/>
    </source>
</evidence>
<reference evidence="16 17" key="1">
    <citation type="submission" date="2019-03" db="EMBL/GenBank/DDBJ databases">
        <title>Seongchinamella monodicae gen. nov., sp. nov., a novel member of the Gammaproteobacteria isolated from a tidal mudflat of beach.</title>
        <authorList>
            <person name="Yang H.G."/>
            <person name="Kang J.W."/>
            <person name="Lee S.D."/>
        </authorList>
    </citation>
    <scope>NUCLEOTIDE SEQUENCE [LARGE SCALE GENOMIC DNA]</scope>
    <source>
        <strain evidence="16 17">GH4-78</strain>
    </source>
</reference>
<dbReference type="PANTHER" id="PTHR43884:SF12">
    <property type="entry name" value="ISOVALERYL-COA DEHYDROGENASE, MITOCHONDRIAL-RELATED"/>
    <property type="match status" value="1"/>
</dbReference>
<keyword evidence="4 12" id="KW-0274">FAD</keyword>
<comment type="catalytic activity">
    <reaction evidence="6">
        <text>3-sulfinopropanoyl-CoA + H2O = propanoyl-CoA + sulfite + H(+)</text>
        <dbReference type="Rhea" id="RHEA:41624"/>
        <dbReference type="ChEBI" id="CHEBI:15377"/>
        <dbReference type="ChEBI" id="CHEBI:15378"/>
        <dbReference type="ChEBI" id="CHEBI:17359"/>
        <dbReference type="ChEBI" id="CHEBI:57392"/>
        <dbReference type="ChEBI" id="CHEBI:78349"/>
        <dbReference type="EC" id="3.13.1.4"/>
    </reaction>
    <physiologicalReaction direction="left-to-right" evidence="6">
        <dbReference type="Rhea" id="RHEA:41625"/>
    </physiologicalReaction>
</comment>
<evidence type="ECO:0000313" key="17">
    <source>
        <dbReference type="Proteomes" id="UP000295554"/>
    </source>
</evidence>
<evidence type="ECO:0000256" key="4">
    <source>
        <dbReference type="ARBA" id="ARBA00022827"/>
    </source>
</evidence>
<dbReference type="FunFam" id="1.10.540.10:FF:000026">
    <property type="entry name" value="Acyl-CoA dehydrogenase medium chain"/>
    <property type="match status" value="1"/>
</dbReference>
<dbReference type="Gene3D" id="1.10.540.10">
    <property type="entry name" value="Acyl-CoA dehydrogenase/oxidase, N-terminal domain"/>
    <property type="match status" value="1"/>
</dbReference>
<dbReference type="InterPro" id="IPR009075">
    <property type="entry name" value="AcylCo_DH/oxidase_C"/>
</dbReference>
<dbReference type="PANTHER" id="PTHR43884">
    <property type="entry name" value="ACYL-COA DEHYDROGENASE"/>
    <property type="match status" value="1"/>
</dbReference>
<name>A0A4V2ZX65_9GAMM</name>
<accession>A0A4V2ZX65</accession>
<evidence type="ECO:0000256" key="1">
    <source>
        <dbReference type="ARBA" id="ARBA00001974"/>
    </source>
</evidence>
<gene>
    <name evidence="16" type="ORF">E2F43_07800</name>
</gene>
<dbReference type="OrthoDB" id="9771038at2"/>
<evidence type="ECO:0000259" key="13">
    <source>
        <dbReference type="Pfam" id="PF00441"/>
    </source>
</evidence>
<comment type="similarity">
    <text evidence="2 12">Belongs to the acyl-CoA dehydrogenase family.</text>
</comment>
<dbReference type="Pfam" id="PF02771">
    <property type="entry name" value="Acyl-CoA_dh_N"/>
    <property type="match status" value="1"/>
</dbReference>
<evidence type="ECO:0000256" key="9">
    <source>
        <dbReference type="ARBA" id="ARBA00068311"/>
    </source>
</evidence>
<organism evidence="16 17">
    <name type="scientific">Seongchinamella unica</name>
    <dbReference type="NCBI Taxonomy" id="2547392"/>
    <lineage>
        <taxon>Bacteria</taxon>
        <taxon>Pseudomonadati</taxon>
        <taxon>Pseudomonadota</taxon>
        <taxon>Gammaproteobacteria</taxon>
        <taxon>Cellvibrionales</taxon>
        <taxon>Halieaceae</taxon>
        <taxon>Seongchinamella</taxon>
    </lineage>
</organism>
<dbReference type="Proteomes" id="UP000295554">
    <property type="component" value="Unassembled WGS sequence"/>
</dbReference>
<evidence type="ECO:0000259" key="14">
    <source>
        <dbReference type="Pfam" id="PF02770"/>
    </source>
</evidence>
<evidence type="ECO:0000256" key="3">
    <source>
        <dbReference type="ARBA" id="ARBA00022630"/>
    </source>
</evidence>
<dbReference type="InterPro" id="IPR013786">
    <property type="entry name" value="AcylCoA_DH/ox_N"/>
</dbReference>
<dbReference type="GO" id="GO:0003995">
    <property type="term" value="F:acyl-CoA dehydrogenase activity"/>
    <property type="evidence" value="ECO:0007669"/>
    <property type="project" value="InterPro"/>
</dbReference>
<evidence type="ECO:0000259" key="15">
    <source>
        <dbReference type="Pfam" id="PF02771"/>
    </source>
</evidence>
<dbReference type="FunFam" id="2.40.110.10:FF:000001">
    <property type="entry name" value="Acyl-CoA dehydrogenase, mitochondrial"/>
    <property type="match status" value="1"/>
</dbReference>
<dbReference type="FunFam" id="1.20.140.10:FF:000004">
    <property type="entry name" value="Acyl-CoA dehydrogenase FadE25"/>
    <property type="match status" value="1"/>
</dbReference>
<dbReference type="InterPro" id="IPR036250">
    <property type="entry name" value="AcylCo_DH-like_C"/>
</dbReference>
<evidence type="ECO:0000256" key="8">
    <source>
        <dbReference type="ARBA" id="ARBA00066461"/>
    </source>
</evidence>
<sequence length="389" mass="41605">MNFDLTEEQASVAEIARRFAETELAPVAARLDLGADKEADRAIFLKNLQGLANLGFMGMNVDAEYGGSEVGVVAFSVAITEIARACASTAVTMSVTNMVGEVIQAIGNQQQKRDYLPRLCSGEYPAGGFCLSEAGAGSDPSGMKTRAVRDGDDWVIDGTKMWISSAEYAGVFVVWAVTDPDAPRGRGISCFLVEGDTPGITVAKAEHKMGQCASATNQVIFDQCRVPGTALMGQLNDGFRIAVAELAGGRIGIGSLALGVGLAAMDYARQYASEREQFGTSIASMQGPQWMMADAYTQLEASRLLVLFAAFNKENQRPFSKQASMAKLHASETANQVCYTAIQLAGGIGYTREVPLERYARDARVTSIYEGTSEIQRVIIARELLAEIA</sequence>
<dbReference type="InterPro" id="IPR006089">
    <property type="entry name" value="Acyl-CoA_DH_CS"/>
</dbReference>
<evidence type="ECO:0000256" key="12">
    <source>
        <dbReference type="RuleBase" id="RU362125"/>
    </source>
</evidence>